<comment type="caution">
    <text evidence="5">The sequence shown here is derived from an EMBL/GenBank/DDBJ whole genome shotgun (WGS) entry which is preliminary data.</text>
</comment>
<evidence type="ECO:0000313" key="6">
    <source>
        <dbReference type="Proteomes" id="UP001266305"/>
    </source>
</evidence>
<reference evidence="5 6" key="1">
    <citation type="submission" date="2023-05" db="EMBL/GenBank/DDBJ databases">
        <title>B98-5 Cell Line De Novo Hybrid Assembly: An Optical Mapping Approach.</title>
        <authorList>
            <person name="Kananen K."/>
            <person name="Auerbach J.A."/>
            <person name="Kautto E."/>
            <person name="Blachly J.S."/>
        </authorList>
    </citation>
    <scope>NUCLEOTIDE SEQUENCE [LARGE SCALE GENOMIC DNA]</scope>
    <source>
        <strain evidence="5">B95-8</strain>
        <tissue evidence="5">Cell line</tissue>
    </source>
</reference>
<proteinExistence type="predicted"/>
<evidence type="ECO:0000256" key="3">
    <source>
        <dbReference type="ARBA" id="ARBA00023038"/>
    </source>
</evidence>
<dbReference type="PANTHER" id="PTHR24214:SF5">
    <property type="entry name" value="PDZ AND LIM DOMAIN PROTEIN 1"/>
    <property type="match status" value="1"/>
</dbReference>
<dbReference type="InterPro" id="IPR001478">
    <property type="entry name" value="PDZ"/>
</dbReference>
<evidence type="ECO:0000259" key="4">
    <source>
        <dbReference type="PROSITE" id="PS50106"/>
    </source>
</evidence>
<keyword evidence="6" id="KW-1185">Reference proteome</keyword>
<dbReference type="EMBL" id="JASSZA010000011">
    <property type="protein sequence ID" value="KAK2098719.1"/>
    <property type="molecule type" value="Genomic_DNA"/>
</dbReference>
<keyword evidence="3" id="KW-0479">Metal-binding</keyword>
<protein>
    <recommendedName>
        <fullName evidence="4">PDZ domain-containing protein</fullName>
    </recommendedName>
</protein>
<name>A0ABQ9UNR8_SAGOE</name>
<dbReference type="SMART" id="SM00228">
    <property type="entry name" value="PDZ"/>
    <property type="match status" value="1"/>
</dbReference>
<sequence length="335" mass="36438">MRLAAHWHEIYHTMLSPSDQILSTPQNPDANLAEHSGLVGARFLTEDSGTNFYRHDHSINYSAAVKSAVASAHKQTESEDLAKESSNSASKWPLCRTGNFTEGKLYSLAQGQRFAQLNNHKEGWQWIHGEKPRCSQDLPQLDPESRAFSKGWLEPCGDWEPGGVTATLLLRGLEFLSRKVTPGSKAALADLCIGDVITAIDGENTSNMTHLEAQNRIKGCVDNMTLTVARKAEEAPLNPRKVRKMPALPIKGCALDAPLDFSSDPCLQEVLHIGSAHNRSAMPFTASPASSTTARVITNQYNNPAGLYSSENISNFNNALESKTAASGVEANSRP</sequence>
<dbReference type="Proteomes" id="UP001266305">
    <property type="component" value="Unassembled WGS sequence"/>
</dbReference>
<evidence type="ECO:0000256" key="2">
    <source>
        <dbReference type="ARBA" id="ARBA00022490"/>
    </source>
</evidence>
<keyword evidence="3" id="KW-0440">LIM domain</keyword>
<dbReference type="InterPro" id="IPR036034">
    <property type="entry name" value="PDZ_sf"/>
</dbReference>
<dbReference type="Gene3D" id="2.30.42.10">
    <property type="match status" value="1"/>
</dbReference>
<dbReference type="PANTHER" id="PTHR24214">
    <property type="entry name" value="PDZ AND LIM DOMAIN PROTEIN ZASP"/>
    <property type="match status" value="1"/>
</dbReference>
<dbReference type="Pfam" id="PF15936">
    <property type="entry name" value="DUF4749"/>
    <property type="match status" value="1"/>
</dbReference>
<keyword evidence="3" id="KW-0862">Zinc</keyword>
<dbReference type="InterPro" id="IPR006643">
    <property type="entry name" value="Zasp-like_motif"/>
</dbReference>
<dbReference type="InterPro" id="IPR031847">
    <property type="entry name" value="PDLI1-4/Zasp-like_mid"/>
</dbReference>
<feature type="domain" description="PDZ" evidence="4">
    <location>
        <begin position="179"/>
        <end position="232"/>
    </location>
</feature>
<dbReference type="InterPro" id="IPR050604">
    <property type="entry name" value="PDZ-LIM_domain"/>
</dbReference>
<comment type="subcellular location">
    <subcellularLocation>
        <location evidence="1">Cytoplasm</location>
        <location evidence="1">Myofibril</location>
        <location evidence="1">Sarcomere</location>
        <location evidence="1">Z line</location>
    </subcellularLocation>
</comment>
<dbReference type="PROSITE" id="PS50106">
    <property type="entry name" value="PDZ"/>
    <property type="match status" value="1"/>
</dbReference>
<keyword evidence="2" id="KW-0963">Cytoplasm</keyword>
<gene>
    <name evidence="5" type="ORF">P7K49_024170</name>
</gene>
<evidence type="ECO:0000256" key="1">
    <source>
        <dbReference type="ARBA" id="ARBA00004216"/>
    </source>
</evidence>
<evidence type="ECO:0000313" key="5">
    <source>
        <dbReference type="EMBL" id="KAK2098719.1"/>
    </source>
</evidence>
<dbReference type="Pfam" id="PF00595">
    <property type="entry name" value="PDZ"/>
    <property type="match status" value="1"/>
</dbReference>
<accession>A0ABQ9UNR8</accession>
<dbReference type="SUPFAM" id="SSF50156">
    <property type="entry name" value="PDZ domain-like"/>
    <property type="match status" value="1"/>
</dbReference>
<organism evidence="5 6">
    <name type="scientific">Saguinus oedipus</name>
    <name type="common">Cotton-top tamarin</name>
    <name type="synonym">Oedipomidas oedipus</name>
    <dbReference type="NCBI Taxonomy" id="9490"/>
    <lineage>
        <taxon>Eukaryota</taxon>
        <taxon>Metazoa</taxon>
        <taxon>Chordata</taxon>
        <taxon>Craniata</taxon>
        <taxon>Vertebrata</taxon>
        <taxon>Euteleostomi</taxon>
        <taxon>Mammalia</taxon>
        <taxon>Eutheria</taxon>
        <taxon>Euarchontoglires</taxon>
        <taxon>Primates</taxon>
        <taxon>Haplorrhini</taxon>
        <taxon>Platyrrhini</taxon>
        <taxon>Cebidae</taxon>
        <taxon>Callitrichinae</taxon>
        <taxon>Saguinus</taxon>
    </lineage>
</organism>
<dbReference type="SMART" id="SM00735">
    <property type="entry name" value="ZM"/>
    <property type="match status" value="1"/>
</dbReference>